<reference evidence="4 5" key="1">
    <citation type="journal article" date="2018" name="BMC Genomics">
        <title>Genomic evidence for intraspecific hybridization in a clonal and extremely halotolerant yeast.</title>
        <authorList>
            <person name="Gostincar C."/>
            <person name="Stajich J.E."/>
            <person name="Zupancic J."/>
            <person name="Zalar P."/>
            <person name="Gunde-Cimerman N."/>
        </authorList>
    </citation>
    <scope>NUCLEOTIDE SEQUENCE [LARGE SCALE GENOMIC DNA]</scope>
    <source>
        <strain evidence="4 5">EXF-6656</strain>
    </source>
</reference>
<dbReference type="Pfam" id="PF22799">
    <property type="entry name" value="PIR1-like_C"/>
    <property type="match status" value="1"/>
</dbReference>
<protein>
    <submittedName>
        <fullName evidence="4">Uncharacterized protein</fullName>
    </submittedName>
</protein>
<feature type="signal peptide" evidence="1">
    <location>
        <begin position="1"/>
        <end position="20"/>
    </location>
</feature>
<feature type="domain" description="Ubiquitin 3 binding protein But2 C-terminal" evidence="2">
    <location>
        <begin position="320"/>
        <end position="413"/>
    </location>
</feature>
<evidence type="ECO:0000259" key="3">
    <source>
        <dbReference type="Pfam" id="PF22799"/>
    </source>
</evidence>
<dbReference type="PANTHER" id="PTHR39613:SF1">
    <property type="entry name" value="ANCHORED CELL WALL PROTEIN, PUTATIVE (AFU_ORTHOLOGUE AFUA_4G08960)-RELATED"/>
    <property type="match status" value="1"/>
</dbReference>
<dbReference type="InterPro" id="IPR054508">
    <property type="entry name" value="PIR1-like_C"/>
</dbReference>
<feature type="domain" description="Cell wall mannoprotein PIR1-like C-terminal" evidence="3">
    <location>
        <begin position="46"/>
        <end position="119"/>
    </location>
</feature>
<dbReference type="Proteomes" id="UP000281245">
    <property type="component" value="Unassembled WGS sequence"/>
</dbReference>
<keyword evidence="1" id="KW-0732">Signal</keyword>
<evidence type="ECO:0000313" key="4">
    <source>
        <dbReference type="EMBL" id="RMX87886.1"/>
    </source>
</evidence>
<dbReference type="Pfam" id="PF09792">
    <property type="entry name" value="But2"/>
    <property type="match status" value="1"/>
</dbReference>
<accession>A0A3M6XBH5</accession>
<comment type="caution">
    <text evidence="4">The sequence shown here is derived from an EMBL/GenBank/DDBJ whole genome shotgun (WGS) entry which is preliminary data.</text>
</comment>
<dbReference type="AlphaFoldDB" id="A0A3M6XBH5"/>
<evidence type="ECO:0000259" key="2">
    <source>
        <dbReference type="Pfam" id="PF09792"/>
    </source>
</evidence>
<gene>
    <name evidence="4" type="ORF">D0869_02032</name>
</gene>
<name>A0A3M6XBH5_HORWE</name>
<sequence length="423" mass="45210">MKTLVTVAGMALSASGGASGTLGQVDDGQNRVGGGLGEATYSINNGMITDKSSRGCNLIALTTQLQCDMGASPDGGFSVGSGVNLQHNGDSTFWACPADSGEYNIYTEKVDDQPMCEKVILSTEGKCVSGELSPSAPSSFLAKSTTNSQTQTCPPQQTVTKTETKVNGNTDHKTRTAENTQYKPSTIYPSTIYKTETQQNTQYQPTTIYKTQMETRQNTKVVPTTVYSIKTSEETETATTSTTVYETKTQQQTVTNESPTTVYQTDDRGNRPQKSLLLNLSLTPTSEGSACSTDLGGDYEYPHLIVPVASEHPDQSYGTSLVFLFPKKSQLETSDFTFNGEGSISVDQLSSEAKQSTTWNSTPKVADHVGDFSPPPGNSYVTSTGDCAAGTTQSYELSAGGDLALEYFQDYNPSSIGLYITTC</sequence>
<evidence type="ECO:0000256" key="1">
    <source>
        <dbReference type="SAM" id="SignalP"/>
    </source>
</evidence>
<dbReference type="PANTHER" id="PTHR39613">
    <property type="entry name" value="ANCHORED CELL WALL PROTEIN, PUTATIVE (AFU_ORTHOLOGUE AFUA_4G08960)-RELATED"/>
    <property type="match status" value="1"/>
</dbReference>
<evidence type="ECO:0000313" key="5">
    <source>
        <dbReference type="Proteomes" id="UP000281245"/>
    </source>
</evidence>
<dbReference type="InterPro" id="IPR018620">
    <property type="entry name" value="Ubiquitin3-bd_protein_But2_C"/>
</dbReference>
<proteinExistence type="predicted"/>
<feature type="chain" id="PRO_5018058784" evidence="1">
    <location>
        <begin position="21"/>
        <end position="423"/>
    </location>
</feature>
<dbReference type="EMBL" id="QWIJ01000094">
    <property type="protein sequence ID" value="RMX87886.1"/>
    <property type="molecule type" value="Genomic_DNA"/>
</dbReference>
<organism evidence="4 5">
    <name type="scientific">Hortaea werneckii</name>
    <name type="common">Black yeast</name>
    <name type="synonym">Cladosporium werneckii</name>
    <dbReference type="NCBI Taxonomy" id="91943"/>
    <lineage>
        <taxon>Eukaryota</taxon>
        <taxon>Fungi</taxon>
        <taxon>Dikarya</taxon>
        <taxon>Ascomycota</taxon>
        <taxon>Pezizomycotina</taxon>
        <taxon>Dothideomycetes</taxon>
        <taxon>Dothideomycetidae</taxon>
        <taxon>Mycosphaerellales</taxon>
        <taxon>Teratosphaeriaceae</taxon>
        <taxon>Hortaea</taxon>
    </lineage>
</organism>
<dbReference type="OrthoDB" id="4657524at2759"/>